<dbReference type="Gene3D" id="3.50.50.60">
    <property type="entry name" value="FAD/NAD(P)-binding domain"/>
    <property type="match status" value="2"/>
</dbReference>
<dbReference type="InterPro" id="IPR036188">
    <property type="entry name" value="FAD/NAD-bd_sf"/>
</dbReference>
<dbReference type="SUPFAM" id="SSF51905">
    <property type="entry name" value="FAD/NAD(P)-binding domain"/>
    <property type="match status" value="1"/>
</dbReference>
<keyword evidence="5" id="KW-0547">Nucleotide-binding</keyword>
<evidence type="ECO:0000313" key="9">
    <source>
        <dbReference type="EMBL" id="RKG31878.1"/>
    </source>
</evidence>
<dbReference type="NCBIfam" id="NF004939">
    <property type="entry name" value="PRK06292.1-1"/>
    <property type="match status" value="1"/>
</dbReference>
<evidence type="ECO:0000256" key="2">
    <source>
        <dbReference type="ARBA" id="ARBA00022630"/>
    </source>
</evidence>
<dbReference type="Pfam" id="PF07992">
    <property type="entry name" value="Pyr_redox_2"/>
    <property type="match status" value="1"/>
</dbReference>
<dbReference type="PIRSF" id="PIRSF000350">
    <property type="entry name" value="Mercury_reductase_MerA"/>
    <property type="match status" value="1"/>
</dbReference>
<evidence type="ECO:0000256" key="5">
    <source>
        <dbReference type="PIRSR" id="PIRSR000350-3"/>
    </source>
</evidence>
<proteinExistence type="inferred from homology"/>
<feature type="binding site" evidence="5">
    <location>
        <position position="304"/>
    </location>
    <ligand>
        <name>FAD</name>
        <dbReference type="ChEBI" id="CHEBI:57692"/>
    </ligand>
</feature>
<feature type="domain" description="Pyridine nucleotide-disulphide oxidoreductase dimerisation" evidence="7">
    <location>
        <begin position="343"/>
        <end position="447"/>
    </location>
</feature>
<evidence type="ECO:0000256" key="4">
    <source>
        <dbReference type="PIRSR" id="PIRSR000350-2"/>
    </source>
</evidence>
<dbReference type="InterPro" id="IPR001100">
    <property type="entry name" value="Pyr_nuc-diS_OxRdtase"/>
</dbReference>
<feature type="domain" description="FAD/NAD(P)-binding" evidence="8">
    <location>
        <begin position="2"/>
        <end position="318"/>
    </location>
</feature>
<keyword evidence="9" id="KW-0560">Oxidoreductase</keyword>
<feature type="disulfide bond" description="Redox-active" evidence="6">
    <location>
        <begin position="39"/>
        <end position="44"/>
    </location>
</feature>
<dbReference type="PRINTS" id="PR00411">
    <property type="entry name" value="PNDRDTASEI"/>
</dbReference>
<feature type="binding site" evidence="5">
    <location>
        <begin position="173"/>
        <end position="180"/>
    </location>
    <ligand>
        <name>NAD(+)</name>
        <dbReference type="ChEBI" id="CHEBI:57540"/>
    </ligand>
</feature>
<gene>
    <name evidence="9" type="ORF">D7V21_13330</name>
</gene>
<organism evidence="9 10">
    <name type="scientific">Acinetobacter guerrae</name>
    <dbReference type="NCBI Taxonomy" id="1843371"/>
    <lineage>
        <taxon>Bacteria</taxon>
        <taxon>Pseudomonadati</taxon>
        <taxon>Pseudomonadota</taxon>
        <taxon>Gammaproteobacteria</taxon>
        <taxon>Moraxellales</taxon>
        <taxon>Moraxellaceae</taxon>
        <taxon>Acinetobacter</taxon>
    </lineage>
</organism>
<keyword evidence="3 5" id="KW-0274">FAD</keyword>
<dbReference type="GO" id="GO:0004148">
    <property type="term" value="F:dihydrolipoyl dehydrogenase (NADH) activity"/>
    <property type="evidence" value="ECO:0007669"/>
    <property type="project" value="UniProtKB-EC"/>
</dbReference>
<feature type="active site" description="Proton acceptor" evidence="4">
    <location>
        <position position="438"/>
    </location>
</feature>
<dbReference type="InterPro" id="IPR016156">
    <property type="entry name" value="FAD/NAD-linked_Rdtase_dimer_sf"/>
</dbReference>
<dbReference type="RefSeq" id="WP_120370950.1">
    <property type="nucleotide sequence ID" value="NZ_RAXU01000018.1"/>
</dbReference>
<evidence type="ECO:0000259" key="8">
    <source>
        <dbReference type="Pfam" id="PF07992"/>
    </source>
</evidence>
<comment type="similarity">
    <text evidence="1">Belongs to the class-I pyridine nucleotide-disulfide oxidoreductase family.</text>
</comment>
<protein>
    <submittedName>
        <fullName evidence="9">Dihydrolipoyl dehydrogenase</fullName>
        <ecNumber evidence="9">1.8.1.4</ecNumber>
    </submittedName>
</protein>
<dbReference type="EC" id="1.8.1.4" evidence="9"/>
<keyword evidence="10" id="KW-1185">Reference proteome</keyword>
<evidence type="ECO:0000256" key="1">
    <source>
        <dbReference type="ARBA" id="ARBA00007532"/>
    </source>
</evidence>
<evidence type="ECO:0000259" key="7">
    <source>
        <dbReference type="Pfam" id="PF02852"/>
    </source>
</evidence>
<dbReference type="PRINTS" id="PR00368">
    <property type="entry name" value="FADPNR"/>
</dbReference>
<accession>A0A3A8ECN5</accession>
<name>A0A3A8ECN5_9GAMM</name>
<dbReference type="InterPro" id="IPR023753">
    <property type="entry name" value="FAD/NAD-binding_dom"/>
</dbReference>
<feature type="binding site" evidence="5">
    <location>
        <position position="48"/>
    </location>
    <ligand>
        <name>FAD</name>
        <dbReference type="ChEBI" id="CHEBI:57692"/>
    </ligand>
</feature>
<sequence>MYDLIIIGAGTAGISAYKAAVKYTQNILVINDGPWDTTCARVGCMPSKILISSANRMFDSQNIAQVGISTESSFDTTHVMSHVQALRDHFTTATTKDVQSWPKQHRLSGKATFINSNTVEVDGEHYQAKSFILSVGSKPVVNQEWKDILKEKFITSDEIFELKKLPSSLAVIGSGVIAIELAQAFSRLGVKTTIFARSKRIGILSSPALQALAQQQLSKELNIYFETLPISVNLIDRQVELNFKHDGEQQTERFDYLLNATGRSSLLNALNLDKIDSQFSDIKKLPIHPQTKQLVNLPIFIAGDAYTDTPLQHEAANEGRKLVSNCLNYPKIESVKNLTSLGIVFCSPEMAIAGQSYKQLYEQDIDFITGFSSYEKQGRALTLGKNIGGAEVYIDKKTRKLLGAELFVNSAEHLAHLLCWMIQQEITLDEILEQPFYHPTLEEGLRSALKHARRQLSSI</sequence>
<evidence type="ECO:0000256" key="6">
    <source>
        <dbReference type="PIRSR" id="PIRSR000350-4"/>
    </source>
</evidence>
<dbReference type="Gene3D" id="3.30.390.30">
    <property type="match status" value="1"/>
</dbReference>
<evidence type="ECO:0000256" key="3">
    <source>
        <dbReference type="ARBA" id="ARBA00022827"/>
    </source>
</evidence>
<keyword evidence="2" id="KW-0285">Flavoprotein</keyword>
<dbReference type="InterPro" id="IPR004099">
    <property type="entry name" value="Pyr_nucl-diS_OxRdtase_dimer"/>
</dbReference>
<dbReference type="Pfam" id="PF02852">
    <property type="entry name" value="Pyr_redox_dim"/>
    <property type="match status" value="1"/>
</dbReference>
<evidence type="ECO:0000313" key="10">
    <source>
        <dbReference type="Proteomes" id="UP000269001"/>
    </source>
</evidence>
<feature type="binding site" evidence="5">
    <location>
        <position position="262"/>
    </location>
    <ligand>
        <name>NAD(+)</name>
        <dbReference type="ChEBI" id="CHEBI:57540"/>
    </ligand>
</feature>
<reference evidence="9 10" key="1">
    <citation type="submission" date="2018-09" db="EMBL/GenBank/DDBJ databases">
        <title>The draft genome of Acinetobacter spp. strains.</title>
        <authorList>
            <person name="Qin J."/>
            <person name="Feng Y."/>
            <person name="Zong Z."/>
        </authorList>
    </citation>
    <scope>NUCLEOTIDE SEQUENCE [LARGE SCALE GENOMIC DNA]</scope>
    <source>
        <strain evidence="9 10">WCHAc060096</strain>
    </source>
</reference>
<comment type="cofactor">
    <cofactor evidence="5">
        <name>FAD</name>
        <dbReference type="ChEBI" id="CHEBI:57692"/>
    </cofactor>
    <text evidence="5">Binds 1 FAD per subunit.</text>
</comment>
<dbReference type="GO" id="GO:0003955">
    <property type="term" value="F:NAD(P)H dehydrogenase (quinone) activity"/>
    <property type="evidence" value="ECO:0007669"/>
    <property type="project" value="TreeGrafter"/>
</dbReference>
<dbReference type="Proteomes" id="UP000269001">
    <property type="component" value="Unassembled WGS sequence"/>
</dbReference>
<keyword evidence="5" id="KW-0520">NAD</keyword>
<dbReference type="PANTHER" id="PTHR43014">
    <property type="entry name" value="MERCURIC REDUCTASE"/>
    <property type="match status" value="1"/>
</dbReference>
<dbReference type="PANTHER" id="PTHR43014:SF4">
    <property type="entry name" value="PYRIDINE NUCLEOTIDE-DISULFIDE OXIDOREDUCTASE RCLA-RELATED"/>
    <property type="match status" value="1"/>
</dbReference>
<dbReference type="AlphaFoldDB" id="A0A3A8ECN5"/>
<comment type="caution">
    <text evidence="9">The sequence shown here is derived from an EMBL/GenBank/DDBJ whole genome shotgun (WGS) entry which is preliminary data.</text>
</comment>
<dbReference type="GO" id="GO:0050660">
    <property type="term" value="F:flavin adenine dinucleotide binding"/>
    <property type="evidence" value="ECO:0007669"/>
    <property type="project" value="TreeGrafter"/>
</dbReference>
<dbReference type="EMBL" id="RAXU01000018">
    <property type="protein sequence ID" value="RKG31878.1"/>
    <property type="molecule type" value="Genomic_DNA"/>
</dbReference>
<dbReference type="SUPFAM" id="SSF55424">
    <property type="entry name" value="FAD/NAD-linked reductases, dimerisation (C-terminal) domain"/>
    <property type="match status" value="1"/>
</dbReference>